<dbReference type="InterPro" id="IPR053215">
    <property type="entry name" value="TKL_Ser/Thr_kinase"/>
</dbReference>
<protein>
    <submittedName>
        <fullName evidence="3">Kinase-like domain-containing protein</fullName>
    </submittedName>
</protein>
<dbReference type="InterPro" id="IPR011009">
    <property type="entry name" value="Kinase-like_dom_sf"/>
</dbReference>
<dbReference type="Gene3D" id="1.10.510.10">
    <property type="entry name" value="Transferase(Phosphotransferase) domain 1"/>
    <property type="match status" value="1"/>
</dbReference>
<feature type="domain" description="Protein kinase" evidence="1">
    <location>
        <begin position="71"/>
        <end position="368"/>
    </location>
</feature>
<gene>
    <name evidence="3" type="ORF">RCL2_001430500</name>
    <name evidence="2" type="ORF">RclHR1_06430007</name>
</gene>
<dbReference type="InterPro" id="IPR000719">
    <property type="entry name" value="Prot_kinase_dom"/>
</dbReference>
<keyword evidence="3" id="KW-0418">Kinase</keyword>
<dbReference type="AlphaFoldDB" id="A0A2Z6RS68"/>
<dbReference type="OrthoDB" id="2304708at2759"/>
<dbReference type="GO" id="GO:0005524">
    <property type="term" value="F:ATP binding"/>
    <property type="evidence" value="ECO:0007669"/>
    <property type="project" value="InterPro"/>
</dbReference>
<evidence type="ECO:0000313" key="3">
    <source>
        <dbReference type="EMBL" id="GES87300.1"/>
    </source>
</evidence>
<dbReference type="EMBL" id="BLAL01000165">
    <property type="protein sequence ID" value="GES87300.1"/>
    <property type="molecule type" value="Genomic_DNA"/>
</dbReference>
<organism evidence="2 4">
    <name type="scientific">Rhizophagus clarus</name>
    <dbReference type="NCBI Taxonomy" id="94130"/>
    <lineage>
        <taxon>Eukaryota</taxon>
        <taxon>Fungi</taxon>
        <taxon>Fungi incertae sedis</taxon>
        <taxon>Mucoromycota</taxon>
        <taxon>Glomeromycotina</taxon>
        <taxon>Glomeromycetes</taxon>
        <taxon>Glomerales</taxon>
        <taxon>Glomeraceae</taxon>
        <taxon>Rhizophagus</taxon>
    </lineage>
</organism>
<comment type="caution">
    <text evidence="2">The sequence shown here is derived from an EMBL/GenBank/DDBJ whole genome shotgun (WGS) entry which is preliminary data.</text>
</comment>
<keyword evidence="3" id="KW-0808">Transferase</keyword>
<dbReference type="PANTHER" id="PTHR45756">
    <property type="entry name" value="PALMITOYLTRANSFERASE"/>
    <property type="match status" value="1"/>
</dbReference>
<dbReference type="InterPro" id="IPR001245">
    <property type="entry name" value="Ser-Thr/Tyr_kinase_cat_dom"/>
</dbReference>
<evidence type="ECO:0000259" key="1">
    <source>
        <dbReference type="PROSITE" id="PS50011"/>
    </source>
</evidence>
<reference evidence="3" key="2">
    <citation type="submission" date="2019-10" db="EMBL/GenBank/DDBJ databases">
        <title>Conservation and host-specific expression of non-tandemly repeated heterogenous ribosome RNA gene in arbuscular mycorrhizal fungi.</title>
        <authorList>
            <person name="Maeda T."/>
            <person name="Kobayashi Y."/>
            <person name="Nakagawa T."/>
            <person name="Ezawa T."/>
            <person name="Yamaguchi K."/>
            <person name="Bino T."/>
            <person name="Nishimoto Y."/>
            <person name="Shigenobu S."/>
            <person name="Kawaguchi M."/>
        </authorList>
    </citation>
    <scope>NUCLEOTIDE SEQUENCE</scope>
    <source>
        <strain evidence="3">HR1</strain>
    </source>
</reference>
<dbReference type="PANTHER" id="PTHR45756:SF1">
    <property type="entry name" value="PROTEIN KINASE DOMAIN CONTAINING PROTEIN"/>
    <property type="match status" value="1"/>
</dbReference>
<dbReference type="Proteomes" id="UP000247702">
    <property type="component" value="Unassembled WGS sequence"/>
</dbReference>
<accession>A0A2Z6RS68</accession>
<sequence>MFELILGKCNICHGQLINKYWCKECRTKYFLERFPTWTSGNEELDNFIQESQLNAREEHGYFRWFNHDIFENIRLIGGNKGFSEVYYATIKQDEWTMMSYDRFFVSKHLDAPDSNIPGVVALKRIINSGRMVKEFMYLIKNYFVCMDETISRCFGITRDPSTQDYMLILQYANMRSLNDPTTLKNLSSSLSWTEKKELFNTIVQAIKLLHESNLVHKNLHLGNILLNSTYPGTLLHHITSGPTPTRLINHIYISDIEMCHSINEQKQSSKLYGVVPFTAPEVLKGERQVKSSNIYSLGIILWCIISGDLPYTDSSHDSFLAHEICKGKRPIIPNGTPKDFVDILNQCWESDPSKRPSIHSIAFSLNWSAVSGGESIDYNSNDLYRNPNAFYSKRLIDFNFKSFDKAESYL</sequence>
<proteinExistence type="predicted"/>
<evidence type="ECO:0000313" key="2">
    <source>
        <dbReference type="EMBL" id="GBC05806.1"/>
    </source>
</evidence>
<evidence type="ECO:0000313" key="4">
    <source>
        <dbReference type="Proteomes" id="UP000247702"/>
    </source>
</evidence>
<dbReference type="SUPFAM" id="SSF56112">
    <property type="entry name" value="Protein kinase-like (PK-like)"/>
    <property type="match status" value="1"/>
</dbReference>
<dbReference type="PROSITE" id="PS50011">
    <property type="entry name" value="PROTEIN_KINASE_DOM"/>
    <property type="match status" value="1"/>
</dbReference>
<dbReference type="Pfam" id="PF07714">
    <property type="entry name" value="PK_Tyr_Ser-Thr"/>
    <property type="match status" value="1"/>
</dbReference>
<dbReference type="EMBL" id="BEXD01004030">
    <property type="protein sequence ID" value="GBC05806.1"/>
    <property type="molecule type" value="Genomic_DNA"/>
</dbReference>
<dbReference type="Proteomes" id="UP000615446">
    <property type="component" value="Unassembled WGS sequence"/>
</dbReference>
<reference evidence="2 4" key="1">
    <citation type="submission" date="2017-11" db="EMBL/GenBank/DDBJ databases">
        <title>The genome of Rhizophagus clarus HR1 reveals common genetic basis of auxotrophy among arbuscular mycorrhizal fungi.</title>
        <authorList>
            <person name="Kobayashi Y."/>
        </authorList>
    </citation>
    <scope>NUCLEOTIDE SEQUENCE [LARGE SCALE GENOMIC DNA]</scope>
    <source>
        <strain evidence="2 4">HR1</strain>
    </source>
</reference>
<name>A0A2Z6RS68_9GLOM</name>
<dbReference type="GO" id="GO:0004672">
    <property type="term" value="F:protein kinase activity"/>
    <property type="evidence" value="ECO:0007669"/>
    <property type="project" value="InterPro"/>
</dbReference>
<keyword evidence="4" id="KW-1185">Reference proteome</keyword>